<evidence type="ECO:0000256" key="4">
    <source>
        <dbReference type="ARBA" id="ARBA00022917"/>
    </source>
</evidence>
<keyword evidence="4" id="KW-0648">Protein biosynthesis</keyword>
<dbReference type="InterPro" id="IPR041503">
    <property type="entry name" value="AIMP2_thioredoxin"/>
</dbReference>
<reference evidence="7" key="1">
    <citation type="submission" date="2022-01" db="EMBL/GenBank/DDBJ databases">
        <authorList>
            <person name="King R."/>
        </authorList>
    </citation>
    <scope>NUCLEOTIDE SEQUENCE</scope>
</reference>
<evidence type="ECO:0000256" key="3">
    <source>
        <dbReference type="ARBA" id="ARBA00022490"/>
    </source>
</evidence>
<keyword evidence="5" id="KW-0539">Nucleus</keyword>
<evidence type="ECO:0000256" key="2">
    <source>
        <dbReference type="ARBA" id="ARBA00004514"/>
    </source>
</evidence>
<organism evidence="7 8">
    <name type="scientific">Diabrotica balteata</name>
    <name type="common">Banded cucumber beetle</name>
    <dbReference type="NCBI Taxonomy" id="107213"/>
    <lineage>
        <taxon>Eukaryota</taxon>
        <taxon>Metazoa</taxon>
        <taxon>Ecdysozoa</taxon>
        <taxon>Arthropoda</taxon>
        <taxon>Hexapoda</taxon>
        <taxon>Insecta</taxon>
        <taxon>Pterygota</taxon>
        <taxon>Neoptera</taxon>
        <taxon>Endopterygota</taxon>
        <taxon>Coleoptera</taxon>
        <taxon>Polyphaga</taxon>
        <taxon>Cucujiformia</taxon>
        <taxon>Chrysomeloidea</taxon>
        <taxon>Chrysomelidae</taxon>
        <taxon>Galerucinae</taxon>
        <taxon>Diabroticina</taxon>
        <taxon>Diabroticites</taxon>
        <taxon>Diabrotica</taxon>
    </lineage>
</organism>
<proteinExistence type="predicted"/>
<sequence>MNGPIKMYRTRQIIHHDQKIDKPKCMYALKNIYSKDSQDMVDESTDHVSRTNEKSRIFDQVKQFLKNNHQIPGMAELEAKQEEILKQLADLKKQILSIKLDLKINANSVATNKTSPSMSAEKLDALPDLVVNASPTNPPYSLLLIQKLLHDIVELKVTSHIHSSVPTLDENAKKLSDSLASYVPKSGVPSVNIKLIWKNVGIDTQLMVSHVPIFGEVNLLRYLTRVISSPLSYSSDSDSVEIDSILDTCYLLLRAQTKSERAGHVAILNKSLGKSEWLAGRSRYSLGDLAAYSALKQVTNGKEMNGNLTKWYQRCEAVV</sequence>
<dbReference type="SUPFAM" id="SSF47616">
    <property type="entry name" value="GST C-terminal domain-like"/>
    <property type="match status" value="1"/>
</dbReference>
<dbReference type="InterPro" id="IPR036282">
    <property type="entry name" value="Glutathione-S-Trfase_C_sf"/>
</dbReference>
<evidence type="ECO:0000256" key="5">
    <source>
        <dbReference type="ARBA" id="ARBA00023242"/>
    </source>
</evidence>
<evidence type="ECO:0000313" key="7">
    <source>
        <dbReference type="EMBL" id="CAG9835646.1"/>
    </source>
</evidence>
<dbReference type="GO" id="GO:0005634">
    <property type="term" value="C:nucleus"/>
    <property type="evidence" value="ECO:0007669"/>
    <property type="project" value="UniProtKB-SubCell"/>
</dbReference>
<dbReference type="InterPro" id="IPR042360">
    <property type="entry name" value="AIMP2"/>
</dbReference>
<dbReference type="Proteomes" id="UP001153709">
    <property type="component" value="Chromosome 6"/>
</dbReference>
<dbReference type="GO" id="GO:0005829">
    <property type="term" value="C:cytosol"/>
    <property type="evidence" value="ECO:0007669"/>
    <property type="project" value="UniProtKB-SubCell"/>
</dbReference>
<keyword evidence="8" id="KW-1185">Reference proteome</keyword>
<gene>
    <name evidence="7" type="ORF">DIABBA_LOCUS8818</name>
</gene>
<evidence type="ECO:0000256" key="1">
    <source>
        <dbReference type="ARBA" id="ARBA00004123"/>
    </source>
</evidence>
<dbReference type="PANTHER" id="PTHR13438">
    <property type="entry name" value="AMINOACYL TRNA SYNTHASE COMPLEX-INTERACTING MULTIFUNCTIONAL PROTEIN"/>
    <property type="match status" value="1"/>
</dbReference>
<dbReference type="GO" id="GO:0017101">
    <property type="term" value="C:aminoacyl-tRNA synthetase multienzyme complex"/>
    <property type="evidence" value="ECO:0007669"/>
    <property type="project" value="InterPro"/>
</dbReference>
<dbReference type="GO" id="GO:0006412">
    <property type="term" value="P:translation"/>
    <property type="evidence" value="ECO:0007669"/>
    <property type="project" value="UniProtKB-KW"/>
</dbReference>
<dbReference type="Pfam" id="PF18569">
    <property type="entry name" value="Thioredoxin_16"/>
    <property type="match status" value="1"/>
</dbReference>
<accession>A0A9N9T713</accession>
<dbReference type="OrthoDB" id="424586at2759"/>
<dbReference type="EMBL" id="OU898281">
    <property type="protein sequence ID" value="CAG9835646.1"/>
    <property type="molecule type" value="Genomic_DNA"/>
</dbReference>
<dbReference type="Gene3D" id="1.20.1050.130">
    <property type="match status" value="1"/>
</dbReference>
<feature type="domain" description="AIMP2 thioredoxin-like" evidence="6">
    <location>
        <begin position="125"/>
        <end position="211"/>
    </location>
</feature>
<comment type="subcellular location">
    <subcellularLocation>
        <location evidence="2">Cytoplasm</location>
        <location evidence="2">Cytosol</location>
    </subcellularLocation>
    <subcellularLocation>
        <location evidence="1">Nucleus</location>
    </subcellularLocation>
</comment>
<name>A0A9N9T713_DIABA</name>
<evidence type="ECO:0000259" key="6">
    <source>
        <dbReference type="Pfam" id="PF18569"/>
    </source>
</evidence>
<dbReference type="PANTHER" id="PTHR13438:SF2">
    <property type="entry name" value="AMINOACYL TRNA SYNTHASE COMPLEX-INTERACTING MULTIFUNCTIONAL PROTEIN 2"/>
    <property type="match status" value="1"/>
</dbReference>
<evidence type="ECO:0000313" key="8">
    <source>
        <dbReference type="Proteomes" id="UP001153709"/>
    </source>
</evidence>
<dbReference type="AlphaFoldDB" id="A0A9N9T713"/>
<protein>
    <recommendedName>
        <fullName evidence="6">AIMP2 thioredoxin-like domain-containing protein</fullName>
    </recommendedName>
</protein>
<keyword evidence="3" id="KW-0963">Cytoplasm</keyword>